<dbReference type="GO" id="GO:0004848">
    <property type="term" value="F:ureidoglycolate hydrolase activity"/>
    <property type="evidence" value="ECO:0007669"/>
    <property type="project" value="InterPro"/>
</dbReference>
<accession>A0AAE0JD71</accession>
<dbReference type="PANTHER" id="PTHR21221">
    <property type="entry name" value="UREIDOGLYCOLATE HYDROLASE"/>
    <property type="match status" value="1"/>
</dbReference>
<dbReference type="GeneID" id="87865513"/>
<dbReference type="Gene3D" id="2.60.120.480">
    <property type="entry name" value="Ureidoglycolate hydrolase"/>
    <property type="match status" value="1"/>
</dbReference>
<sequence length="564" mass="62603">MATPVKIKLNGLDMVVDAVPLELEAFKPFGDVVANPRPDLHPAMAAKANDTAGMPFDAIVANQGTAIKYQHVSRMENLYDQALSGRTGVAVSNMFVCASRALPRRLEAGVEREVFPVTVLERHPFTSQTFVPLRADSQSRYLVVVAPSLSPSAKDQPLPVPSSRPPGTIANRELPGRGLPDLKGLRAFIATTDQAVTYGAGTWHSPMVALGPADKAIDFFVFQFANEVTVEDCQEVFFGPSTVTVRLQPQSIASKLKRTMKPAIESVDARNKLEDLSGIKIKPGENPYDALIQTCNDHPAEIQSLYATHRLTRNLQQQQQFLSADFSELIIDPVLFRLERPSVEPGFRDPRHCLVFWARPPEHILKLASHLQTLLQKAAPNVWLMPTHRMHMTTLELAHSRTSDEIASLVSSIRPAIPLLTNLTFTHRARLVRPMISYDLSAIAVSFVPAAEENDGYTYHHLRRDLFEAVKKTGVEIGSRYVVPSAHITLGRYLGQEDHATPLARKSWIQAIEDINKWLETQVWNSVDSEFTGEWIVGQEKGLEVRDGTLWYGGGRTIMVGEGF</sequence>
<comment type="subunit">
    <text evidence="1">Homodimer.</text>
</comment>
<dbReference type="CDD" id="cd20298">
    <property type="entry name" value="cupin_UAH"/>
    <property type="match status" value="1"/>
</dbReference>
<comment type="caution">
    <text evidence="6">The sequence shown here is derived from an EMBL/GenBank/DDBJ whole genome shotgun (WGS) entry which is preliminary data.</text>
</comment>
<dbReference type="SUPFAM" id="SSF55144">
    <property type="entry name" value="LigT-like"/>
    <property type="match status" value="1"/>
</dbReference>
<keyword evidence="6" id="KW-0378">Hydrolase</keyword>
<keyword evidence="3" id="KW-0456">Lyase</keyword>
<organism evidence="6 7">
    <name type="scientific">Neurospora tetraspora</name>
    <dbReference type="NCBI Taxonomy" id="94610"/>
    <lineage>
        <taxon>Eukaryota</taxon>
        <taxon>Fungi</taxon>
        <taxon>Dikarya</taxon>
        <taxon>Ascomycota</taxon>
        <taxon>Pezizomycotina</taxon>
        <taxon>Sordariomycetes</taxon>
        <taxon>Sordariomycetidae</taxon>
        <taxon>Sordariales</taxon>
        <taxon>Sordariaceae</taxon>
        <taxon>Neurospora</taxon>
    </lineage>
</organism>
<dbReference type="Pfam" id="PF04115">
    <property type="entry name" value="Ureidogly_lyase"/>
    <property type="match status" value="1"/>
</dbReference>
<name>A0AAE0JD71_9PEZI</name>
<keyword evidence="2" id="KW-0659">Purine metabolism</keyword>
<comment type="catalytic activity">
    <reaction evidence="4">
        <text>(S)-ureidoglycolate = urea + glyoxylate</text>
        <dbReference type="Rhea" id="RHEA:11304"/>
        <dbReference type="ChEBI" id="CHEBI:16199"/>
        <dbReference type="ChEBI" id="CHEBI:36655"/>
        <dbReference type="ChEBI" id="CHEBI:57296"/>
        <dbReference type="EC" id="4.3.2.3"/>
    </reaction>
</comment>
<dbReference type="Proteomes" id="UP001278500">
    <property type="component" value="Unassembled WGS sequence"/>
</dbReference>
<evidence type="ECO:0000313" key="7">
    <source>
        <dbReference type="Proteomes" id="UP001278500"/>
    </source>
</evidence>
<evidence type="ECO:0000313" key="6">
    <source>
        <dbReference type="EMBL" id="KAK3343011.1"/>
    </source>
</evidence>
<proteinExistence type="predicted"/>
<dbReference type="InterPro" id="IPR009097">
    <property type="entry name" value="Cyclic_Pdiesterase"/>
</dbReference>
<protein>
    <submittedName>
        <fullName evidence="6">Ureidoglycolate hydrolase-domain-containing protein</fullName>
    </submittedName>
</protein>
<dbReference type="GO" id="GO:0006144">
    <property type="term" value="P:purine nucleobase metabolic process"/>
    <property type="evidence" value="ECO:0007669"/>
    <property type="project" value="UniProtKB-KW"/>
</dbReference>
<dbReference type="InterPro" id="IPR047233">
    <property type="entry name" value="UAH_cupin"/>
</dbReference>
<evidence type="ECO:0000256" key="4">
    <source>
        <dbReference type="ARBA" id="ARBA00047684"/>
    </source>
</evidence>
<dbReference type="InterPro" id="IPR007247">
    <property type="entry name" value="Ureidogly_lyase"/>
</dbReference>
<dbReference type="EMBL" id="JAUEPP010000005">
    <property type="protein sequence ID" value="KAK3343011.1"/>
    <property type="molecule type" value="Genomic_DNA"/>
</dbReference>
<evidence type="ECO:0000256" key="5">
    <source>
        <dbReference type="SAM" id="MobiDB-lite"/>
    </source>
</evidence>
<dbReference type="InterPro" id="IPR011051">
    <property type="entry name" value="RmlC_Cupin_sf"/>
</dbReference>
<dbReference type="SUPFAM" id="SSF51182">
    <property type="entry name" value="RmlC-like cupins"/>
    <property type="match status" value="1"/>
</dbReference>
<dbReference type="AlphaFoldDB" id="A0AAE0JD71"/>
<reference evidence="6" key="1">
    <citation type="journal article" date="2023" name="Mol. Phylogenet. Evol.">
        <title>Genome-scale phylogeny and comparative genomics of the fungal order Sordariales.</title>
        <authorList>
            <person name="Hensen N."/>
            <person name="Bonometti L."/>
            <person name="Westerberg I."/>
            <person name="Brannstrom I.O."/>
            <person name="Guillou S."/>
            <person name="Cros-Aarteil S."/>
            <person name="Calhoun S."/>
            <person name="Haridas S."/>
            <person name="Kuo A."/>
            <person name="Mondo S."/>
            <person name="Pangilinan J."/>
            <person name="Riley R."/>
            <person name="LaButti K."/>
            <person name="Andreopoulos B."/>
            <person name="Lipzen A."/>
            <person name="Chen C."/>
            <person name="Yan M."/>
            <person name="Daum C."/>
            <person name="Ng V."/>
            <person name="Clum A."/>
            <person name="Steindorff A."/>
            <person name="Ohm R.A."/>
            <person name="Martin F."/>
            <person name="Silar P."/>
            <person name="Natvig D.O."/>
            <person name="Lalanne C."/>
            <person name="Gautier V."/>
            <person name="Ament-Velasquez S.L."/>
            <person name="Kruys A."/>
            <person name="Hutchinson M.I."/>
            <person name="Powell A.J."/>
            <person name="Barry K."/>
            <person name="Miller A.N."/>
            <person name="Grigoriev I.V."/>
            <person name="Debuchy R."/>
            <person name="Gladieux P."/>
            <person name="Hiltunen Thoren M."/>
            <person name="Johannesson H."/>
        </authorList>
    </citation>
    <scope>NUCLEOTIDE SEQUENCE</scope>
    <source>
        <strain evidence="6">CBS 560.94</strain>
    </source>
</reference>
<dbReference type="RefSeq" id="XP_062680804.1">
    <property type="nucleotide sequence ID" value="XM_062828359.1"/>
</dbReference>
<feature type="region of interest" description="Disordered" evidence="5">
    <location>
        <begin position="151"/>
        <end position="176"/>
    </location>
</feature>
<dbReference type="InterPro" id="IPR024060">
    <property type="entry name" value="Ureidoglycolate_lyase_dom_sf"/>
</dbReference>
<dbReference type="GO" id="GO:0050385">
    <property type="term" value="F:ureidoglycolate lyase activity"/>
    <property type="evidence" value="ECO:0007669"/>
    <property type="project" value="UniProtKB-EC"/>
</dbReference>
<evidence type="ECO:0000256" key="2">
    <source>
        <dbReference type="ARBA" id="ARBA00022631"/>
    </source>
</evidence>
<gene>
    <name evidence="6" type="ORF">B0H65DRAFT_509998</name>
</gene>
<dbReference type="PANTHER" id="PTHR21221:SF1">
    <property type="entry name" value="UREIDOGLYCOLATE LYASE"/>
    <property type="match status" value="1"/>
</dbReference>
<reference evidence="6" key="2">
    <citation type="submission" date="2023-06" db="EMBL/GenBank/DDBJ databases">
        <authorList>
            <consortium name="Lawrence Berkeley National Laboratory"/>
            <person name="Haridas S."/>
            <person name="Hensen N."/>
            <person name="Bonometti L."/>
            <person name="Westerberg I."/>
            <person name="Brannstrom I.O."/>
            <person name="Guillou S."/>
            <person name="Cros-Aarteil S."/>
            <person name="Calhoun S."/>
            <person name="Kuo A."/>
            <person name="Mondo S."/>
            <person name="Pangilinan J."/>
            <person name="Riley R."/>
            <person name="Labutti K."/>
            <person name="Andreopoulos B."/>
            <person name="Lipzen A."/>
            <person name="Chen C."/>
            <person name="Yanf M."/>
            <person name="Daum C."/>
            <person name="Ng V."/>
            <person name="Clum A."/>
            <person name="Steindorff A."/>
            <person name="Ohm R."/>
            <person name="Martin F."/>
            <person name="Silar P."/>
            <person name="Natvig D."/>
            <person name="Lalanne C."/>
            <person name="Gautier V."/>
            <person name="Ament-Velasquez S.L."/>
            <person name="Kruys A."/>
            <person name="Hutchinson M.I."/>
            <person name="Powell A.J."/>
            <person name="Barry K."/>
            <person name="Miller A.N."/>
            <person name="Grigoriev I.V."/>
            <person name="Debuchy R."/>
            <person name="Gladieux P."/>
            <person name="Thoren M.H."/>
            <person name="Johannesson H."/>
        </authorList>
    </citation>
    <scope>NUCLEOTIDE SEQUENCE</scope>
    <source>
        <strain evidence="6">CBS 560.94</strain>
    </source>
</reference>
<evidence type="ECO:0000256" key="3">
    <source>
        <dbReference type="ARBA" id="ARBA00023239"/>
    </source>
</evidence>
<keyword evidence="7" id="KW-1185">Reference proteome</keyword>
<dbReference type="GO" id="GO:0000256">
    <property type="term" value="P:allantoin catabolic process"/>
    <property type="evidence" value="ECO:0007669"/>
    <property type="project" value="InterPro"/>
</dbReference>
<evidence type="ECO:0000256" key="1">
    <source>
        <dbReference type="ARBA" id="ARBA00011738"/>
    </source>
</evidence>